<dbReference type="EMBL" id="JAQQKV010000001">
    <property type="protein sequence ID" value="MDC7675339.1"/>
    <property type="molecule type" value="Genomic_DNA"/>
</dbReference>
<accession>A0ABT5HIB3</accession>
<sequence length="250" mass="26731">MINRSVGRSATLVAGFIISLITAGVGEAQDDTVASVNPASAPSEQPLVWARYPSGTEALKHYPAKALDAEQSGVARIECDFDAPPSGETTSSIKSCRTLEEYPAGMGFGKATEDIIHRYGRVRTQYGESLQAGRITLRYRWVLQGGPLRPESETIGFKAGTNADDYYPKGSQKSAHIKLRCAYKVAESETVGDITHCTVTSEKPKGTGLGASAQTLFEDRGLVVFGGPTLLIPSEGEISFGFDWKPPAAK</sequence>
<evidence type="ECO:0000313" key="2">
    <source>
        <dbReference type="Proteomes" id="UP001218579"/>
    </source>
</evidence>
<organism evidence="1 2">
    <name type="scientific">Asticcacaulis machinosus</name>
    <dbReference type="NCBI Taxonomy" id="2984211"/>
    <lineage>
        <taxon>Bacteria</taxon>
        <taxon>Pseudomonadati</taxon>
        <taxon>Pseudomonadota</taxon>
        <taxon>Alphaproteobacteria</taxon>
        <taxon>Caulobacterales</taxon>
        <taxon>Caulobacteraceae</taxon>
        <taxon>Asticcacaulis</taxon>
    </lineage>
</organism>
<reference evidence="1 2" key="1">
    <citation type="submission" date="2023-01" db="EMBL/GenBank/DDBJ databases">
        <title>Novel species of the genus Asticcacaulis isolated from rivers.</title>
        <authorList>
            <person name="Lu H."/>
        </authorList>
    </citation>
    <scope>NUCLEOTIDE SEQUENCE [LARGE SCALE GENOMIC DNA]</scope>
    <source>
        <strain evidence="1 2">LKC15W</strain>
    </source>
</reference>
<dbReference type="RefSeq" id="WP_272743646.1">
    <property type="nucleotide sequence ID" value="NZ_JAQQKV010000001.1"/>
</dbReference>
<protein>
    <recommendedName>
        <fullName evidence="3">TonB C-terminal domain-containing protein</fullName>
    </recommendedName>
</protein>
<proteinExistence type="predicted"/>
<name>A0ABT5HIB3_9CAUL</name>
<evidence type="ECO:0000313" key="1">
    <source>
        <dbReference type="EMBL" id="MDC7675339.1"/>
    </source>
</evidence>
<keyword evidence="2" id="KW-1185">Reference proteome</keyword>
<comment type="caution">
    <text evidence="1">The sequence shown here is derived from an EMBL/GenBank/DDBJ whole genome shotgun (WGS) entry which is preliminary data.</text>
</comment>
<gene>
    <name evidence="1" type="ORF">PQU98_04310</name>
</gene>
<dbReference type="Proteomes" id="UP001218579">
    <property type="component" value="Unassembled WGS sequence"/>
</dbReference>
<evidence type="ECO:0008006" key="3">
    <source>
        <dbReference type="Google" id="ProtNLM"/>
    </source>
</evidence>